<evidence type="ECO:0000256" key="1">
    <source>
        <dbReference type="ARBA" id="ARBA00004123"/>
    </source>
</evidence>
<dbReference type="PROSITE" id="PS51154">
    <property type="entry name" value="MACRO"/>
    <property type="match status" value="2"/>
</dbReference>
<dbReference type="InterPro" id="IPR002589">
    <property type="entry name" value="Macro_dom"/>
</dbReference>
<dbReference type="AlphaFoldDB" id="A0AAD9KRD3"/>
<evidence type="ECO:0000256" key="6">
    <source>
        <dbReference type="RuleBase" id="RU362114"/>
    </source>
</evidence>
<reference evidence="10" key="1">
    <citation type="journal article" date="2023" name="Mol. Biol. Evol.">
        <title>Third-Generation Sequencing Reveals the Adaptive Role of the Epigenome in Three Deep-Sea Polychaetes.</title>
        <authorList>
            <person name="Perez M."/>
            <person name="Aroh O."/>
            <person name="Sun Y."/>
            <person name="Lan Y."/>
            <person name="Juniper S.K."/>
            <person name="Young C.R."/>
            <person name="Angers B."/>
            <person name="Qian P.Y."/>
        </authorList>
    </citation>
    <scope>NUCLEOTIDE SEQUENCE</scope>
    <source>
        <strain evidence="10">R07B-5</strain>
    </source>
</reference>
<dbReference type="SMART" id="SM00506">
    <property type="entry name" value="A1pp"/>
    <property type="match status" value="2"/>
</dbReference>
<dbReference type="GO" id="GO:1990404">
    <property type="term" value="F:NAD+-protein mono-ADP-ribosyltransferase activity"/>
    <property type="evidence" value="ECO:0007669"/>
    <property type="project" value="TreeGrafter"/>
</dbReference>
<dbReference type="PANTHER" id="PTHR14453">
    <property type="entry name" value="PARP/ZINC FINGER CCCH TYPE DOMAIN CONTAINING PROTEIN"/>
    <property type="match status" value="1"/>
</dbReference>
<dbReference type="EMBL" id="JAODUO010000683">
    <property type="protein sequence ID" value="KAK2176106.1"/>
    <property type="molecule type" value="Genomic_DNA"/>
</dbReference>
<dbReference type="GO" id="GO:0003950">
    <property type="term" value="F:NAD+ poly-ADP-ribosyltransferase activity"/>
    <property type="evidence" value="ECO:0007669"/>
    <property type="project" value="UniProtKB-UniRule"/>
</dbReference>
<dbReference type="GO" id="GO:0070212">
    <property type="term" value="P:protein poly-ADP-ribosylation"/>
    <property type="evidence" value="ECO:0007669"/>
    <property type="project" value="TreeGrafter"/>
</dbReference>
<dbReference type="CDD" id="cd01439">
    <property type="entry name" value="TCCD_inducible_PARP_like"/>
    <property type="match status" value="1"/>
</dbReference>
<dbReference type="PANTHER" id="PTHR14453:SF67">
    <property type="entry name" value="POLY [ADP-RIBOSE] POLYMERASE"/>
    <property type="match status" value="1"/>
</dbReference>
<dbReference type="GO" id="GO:0010629">
    <property type="term" value="P:negative regulation of gene expression"/>
    <property type="evidence" value="ECO:0007669"/>
    <property type="project" value="TreeGrafter"/>
</dbReference>
<feature type="region of interest" description="Disordered" evidence="7">
    <location>
        <begin position="17"/>
        <end position="37"/>
    </location>
</feature>
<comment type="caution">
    <text evidence="10">The sequence shown here is derived from an EMBL/GenBank/DDBJ whole genome shotgun (WGS) entry which is preliminary data.</text>
</comment>
<evidence type="ECO:0000313" key="10">
    <source>
        <dbReference type="EMBL" id="KAK2176106.1"/>
    </source>
</evidence>
<sequence length="534" mass="58690">MASCLKLVRESRWQMITKEDDGSRPSSPSGDQTSSPIIELKTPEGITLTLHKGEIASQQVDAIVNSTDTALNLDEDPLSRSVLEAGGATLKDDCKKEAPDGIKCGEVVVTSGGQMQCKYVIHGAACKWTDGKCKQVLGKFVANSLMEAHKKNLASIAIPALGTSGLGIPPEVSAETMFDELCEFCRLHTRTSLRNVRFVVYPSDVQTLQAFEKVLLNRCFGMTVQTAEGLILKLCVSDLAEEKVDVIVNSAGEELRLHRGQASRVLLKRGGKRLQEECDNVAPKGIKFGEIAVTPGCELHSPYVAHGACCSWTNGPETCKRILGEFITNSFKVVHDKEMTSIAFPAIGTGDLKMPPRFVAKVMIDELLKFSSENPKTTLEDIDRVQNPKLYRQFMVHKKDLEEKSRDPGTVERRLWHGTSKDGVSGINNYGFNRSYCGANGTAYGNGVYFAAESGYSARDTYSKPDRNGIKRMYLARVLTGTFTQGKAGLRVPPEQPGKHNVLYDTVVNNVTNPKIFVVFNDCQAYPEYLVTFK</sequence>
<dbReference type="Pfam" id="PF01661">
    <property type="entry name" value="Macro"/>
    <property type="match status" value="2"/>
</dbReference>
<keyword evidence="11" id="KW-1185">Reference proteome</keyword>
<keyword evidence="4 6" id="KW-0520">NAD</keyword>
<gene>
    <name evidence="10" type="ORF">NP493_683g02016</name>
</gene>
<dbReference type="Pfam" id="PF00644">
    <property type="entry name" value="PARP"/>
    <property type="match status" value="1"/>
</dbReference>
<evidence type="ECO:0000256" key="4">
    <source>
        <dbReference type="ARBA" id="ARBA00023027"/>
    </source>
</evidence>
<evidence type="ECO:0000256" key="2">
    <source>
        <dbReference type="ARBA" id="ARBA00022676"/>
    </source>
</evidence>
<feature type="domain" description="Macro" evidence="9">
    <location>
        <begin position="35"/>
        <end position="219"/>
    </location>
</feature>
<dbReference type="SUPFAM" id="SSF52949">
    <property type="entry name" value="Macro domain-like"/>
    <property type="match status" value="2"/>
</dbReference>
<feature type="domain" description="PARP catalytic" evidence="8">
    <location>
        <begin position="338"/>
        <end position="534"/>
    </location>
</feature>
<dbReference type="InterPro" id="IPR052056">
    <property type="entry name" value="Mono-ARTD/PARP"/>
</dbReference>
<evidence type="ECO:0000256" key="7">
    <source>
        <dbReference type="SAM" id="MobiDB-lite"/>
    </source>
</evidence>
<evidence type="ECO:0000259" key="9">
    <source>
        <dbReference type="PROSITE" id="PS51154"/>
    </source>
</evidence>
<dbReference type="Proteomes" id="UP001209878">
    <property type="component" value="Unassembled WGS sequence"/>
</dbReference>
<dbReference type="GO" id="GO:0003714">
    <property type="term" value="F:transcription corepressor activity"/>
    <property type="evidence" value="ECO:0007669"/>
    <property type="project" value="TreeGrafter"/>
</dbReference>
<dbReference type="FunFam" id="3.90.228.10:FF:000008">
    <property type="entry name" value="Poly [ADP-ribose] polymerase"/>
    <property type="match status" value="1"/>
</dbReference>
<evidence type="ECO:0000256" key="3">
    <source>
        <dbReference type="ARBA" id="ARBA00022679"/>
    </source>
</evidence>
<dbReference type="InterPro" id="IPR043472">
    <property type="entry name" value="Macro_dom-like"/>
</dbReference>
<dbReference type="SUPFAM" id="SSF56399">
    <property type="entry name" value="ADP-ribosylation"/>
    <property type="match status" value="1"/>
</dbReference>
<comment type="subcellular location">
    <subcellularLocation>
        <location evidence="1">Nucleus</location>
    </subcellularLocation>
</comment>
<feature type="domain" description="Macro" evidence="9">
    <location>
        <begin position="219"/>
        <end position="386"/>
    </location>
</feature>
<evidence type="ECO:0000256" key="5">
    <source>
        <dbReference type="ARBA" id="ARBA00023242"/>
    </source>
</evidence>
<dbReference type="PROSITE" id="PS51059">
    <property type="entry name" value="PARP_CATALYTIC"/>
    <property type="match status" value="1"/>
</dbReference>
<dbReference type="GO" id="GO:0005737">
    <property type="term" value="C:cytoplasm"/>
    <property type="evidence" value="ECO:0007669"/>
    <property type="project" value="TreeGrafter"/>
</dbReference>
<keyword evidence="5" id="KW-0539">Nucleus</keyword>
<keyword evidence="2 6" id="KW-0328">Glycosyltransferase</keyword>
<accession>A0AAD9KRD3</accession>
<keyword evidence="3 6" id="KW-0808">Transferase</keyword>
<dbReference type="GO" id="GO:0005634">
    <property type="term" value="C:nucleus"/>
    <property type="evidence" value="ECO:0007669"/>
    <property type="project" value="UniProtKB-SubCell"/>
</dbReference>
<dbReference type="Gene3D" id="3.90.228.10">
    <property type="match status" value="1"/>
</dbReference>
<evidence type="ECO:0000313" key="11">
    <source>
        <dbReference type="Proteomes" id="UP001209878"/>
    </source>
</evidence>
<name>A0AAD9KRD3_RIDPI</name>
<dbReference type="EC" id="2.4.2.-" evidence="6"/>
<dbReference type="Gene3D" id="3.40.220.10">
    <property type="entry name" value="Leucine Aminopeptidase, subunit E, domain 1"/>
    <property type="match status" value="2"/>
</dbReference>
<protein>
    <recommendedName>
        <fullName evidence="6">Poly [ADP-ribose] polymerase</fullName>
        <shortName evidence="6">PARP</shortName>
        <ecNumber evidence="6">2.4.2.-</ecNumber>
    </recommendedName>
</protein>
<organism evidence="10 11">
    <name type="scientific">Ridgeia piscesae</name>
    <name type="common">Tubeworm</name>
    <dbReference type="NCBI Taxonomy" id="27915"/>
    <lineage>
        <taxon>Eukaryota</taxon>
        <taxon>Metazoa</taxon>
        <taxon>Spiralia</taxon>
        <taxon>Lophotrochozoa</taxon>
        <taxon>Annelida</taxon>
        <taxon>Polychaeta</taxon>
        <taxon>Sedentaria</taxon>
        <taxon>Canalipalpata</taxon>
        <taxon>Sabellida</taxon>
        <taxon>Siboglinidae</taxon>
        <taxon>Ridgeia</taxon>
    </lineage>
</organism>
<proteinExistence type="predicted"/>
<dbReference type="InterPro" id="IPR012317">
    <property type="entry name" value="Poly(ADP-ribose)pol_cat_dom"/>
</dbReference>
<evidence type="ECO:0000259" key="8">
    <source>
        <dbReference type="PROSITE" id="PS51059"/>
    </source>
</evidence>